<dbReference type="InterPro" id="IPR055454">
    <property type="entry name" value="CNOT1-like_NOT1_connector"/>
</dbReference>
<evidence type="ECO:0000259" key="1">
    <source>
        <dbReference type="Pfam" id="PF25097"/>
    </source>
</evidence>
<reference evidence="2" key="1">
    <citation type="journal article" date="2020" name="New Phytol.">
        <title>Comparative genomics reveals dynamic genome evolution in host specialist ectomycorrhizal fungi.</title>
        <authorList>
            <person name="Lofgren L.A."/>
            <person name="Nguyen N.H."/>
            <person name="Vilgalys R."/>
            <person name="Ruytinx J."/>
            <person name="Liao H.L."/>
            <person name="Branco S."/>
            <person name="Kuo A."/>
            <person name="LaButti K."/>
            <person name="Lipzen A."/>
            <person name="Andreopoulos W."/>
            <person name="Pangilinan J."/>
            <person name="Riley R."/>
            <person name="Hundley H."/>
            <person name="Na H."/>
            <person name="Barry K."/>
            <person name="Grigoriev I.V."/>
            <person name="Stajich J.E."/>
            <person name="Kennedy P.G."/>
        </authorList>
    </citation>
    <scope>NUCLEOTIDE SEQUENCE</scope>
    <source>
        <strain evidence="2">S12</strain>
    </source>
</reference>
<accession>A0A9P7AJK2</accession>
<dbReference type="Proteomes" id="UP000719766">
    <property type="component" value="Unassembled WGS sequence"/>
</dbReference>
<dbReference type="GeneID" id="64602579"/>
<protein>
    <recommendedName>
        <fullName evidence="1">CCR4-NOT transcription complex subunit 1-like NOT1 connector domain-containing protein</fullName>
    </recommendedName>
</protein>
<dbReference type="EMBL" id="JABBWE010000056">
    <property type="protein sequence ID" value="KAG1789689.1"/>
    <property type="molecule type" value="Genomic_DNA"/>
</dbReference>
<gene>
    <name evidence="2" type="ORF">HD556DRAFT_1492343</name>
</gene>
<dbReference type="CDD" id="cd20710">
    <property type="entry name" value="NOT1_connector"/>
    <property type="match status" value="1"/>
</dbReference>
<dbReference type="AlphaFoldDB" id="A0A9P7AJK2"/>
<evidence type="ECO:0000313" key="2">
    <source>
        <dbReference type="EMBL" id="KAG1789689.1"/>
    </source>
</evidence>
<organism evidence="2 3">
    <name type="scientific">Suillus plorans</name>
    <dbReference type="NCBI Taxonomy" id="116603"/>
    <lineage>
        <taxon>Eukaryota</taxon>
        <taxon>Fungi</taxon>
        <taxon>Dikarya</taxon>
        <taxon>Basidiomycota</taxon>
        <taxon>Agaricomycotina</taxon>
        <taxon>Agaricomycetes</taxon>
        <taxon>Agaricomycetidae</taxon>
        <taxon>Boletales</taxon>
        <taxon>Suillineae</taxon>
        <taxon>Suillaceae</taxon>
        <taxon>Suillus</taxon>
    </lineage>
</organism>
<sequence>MFEDVAKGAISWLLYAEDERKLNIPVTVTLLCSGLVSTSLQDQQLAKNLFTDPRPSLQNFAAGLIRERLSNDPPIASQSQWTIDTSWRC</sequence>
<keyword evidence="3" id="KW-1185">Reference proteome</keyword>
<feature type="domain" description="CCR4-NOT transcription complex subunit 1-like NOT1 connector" evidence="1">
    <location>
        <begin position="6"/>
        <end position="77"/>
    </location>
</feature>
<dbReference type="OrthoDB" id="2680207at2759"/>
<dbReference type="Pfam" id="PF25097">
    <property type="entry name" value="ARM_Cnot1"/>
    <property type="match status" value="1"/>
</dbReference>
<proteinExistence type="predicted"/>
<dbReference type="RefSeq" id="XP_041156719.1">
    <property type="nucleotide sequence ID" value="XM_041308815.1"/>
</dbReference>
<evidence type="ECO:0000313" key="3">
    <source>
        <dbReference type="Proteomes" id="UP000719766"/>
    </source>
</evidence>
<name>A0A9P7AJK2_9AGAM</name>
<comment type="caution">
    <text evidence="2">The sequence shown here is derived from an EMBL/GenBank/DDBJ whole genome shotgun (WGS) entry which is preliminary data.</text>
</comment>